<feature type="transmembrane region" description="Helical" evidence="11">
    <location>
        <begin position="271"/>
        <end position="291"/>
    </location>
</feature>
<keyword evidence="5 11" id="KW-1133">Transmembrane helix</keyword>
<dbReference type="AlphaFoldDB" id="A0AAV2ZT05"/>
<dbReference type="FunFam" id="1.20.1070.10:FF:000015">
    <property type="entry name" value="Olfactory receptor"/>
    <property type="match status" value="1"/>
</dbReference>
<dbReference type="CDD" id="cd13954">
    <property type="entry name" value="7tmA_OR"/>
    <property type="match status" value="1"/>
</dbReference>
<name>A0AAV2ZT05_PYXAD</name>
<evidence type="ECO:0000259" key="12">
    <source>
        <dbReference type="PROSITE" id="PS50262"/>
    </source>
</evidence>
<evidence type="ECO:0000256" key="9">
    <source>
        <dbReference type="ARBA" id="ARBA00023224"/>
    </source>
</evidence>
<feature type="transmembrane region" description="Helical" evidence="11">
    <location>
        <begin position="237"/>
        <end position="259"/>
    </location>
</feature>
<dbReference type="InterPro" id="IPR000276">
    <property type="entry name" value="GPCR_Rhodpsn"/>
</dbReference>
<evidence type="ECO:0000256" key="2">
    <source>
        <dbReference type="ARBA" id="ARBA00022475"/>
    </source>
</evidence>
<organism evidence="13 14">
    <name type="scientific">Pyxicephalus adspersus</name>
    <name type="common">African bullfrog</name>
    <dbReference type="NCBI Taxonomy" id="30357"/>
    <lineage>
        <taxon>Eukaryota</taxon>
        <taxon>Metazoa</taxon>
        <taxon>Chordata</taxon>
        <taxon>Craniata</taxon>
        <taxon>Vertebrata</taxon>
        <taxon>Euteleostomi</taxon>
        <taxon>Amphibia</taxon>
        <taxon>Batrachia</taxon>
        <taxon>Anura</taxon>
        <taxon>Neobatrachia</taxon>
        <taxon>Ranoidea</taxon>
        <taxon>Pyxicephalidae</taxon>
        <taxon>Pyxicephalinae</taxon>
        <taxon>Pyxicephalus</taxon>
    </lineage>
</organism>
<dbReference type="SUPFAM" id="SSF81321">
    <property type="entry name" value="Family A G protein-coupled receptor-like"/>
    <property type="match status" value="1"/>
</dbReference>
<evidence type="ECO:0000256" key="10">
    <source>
        <dbReference type="RuleBase" id="RU000688"/>
    </source>
</evidence>
<protein>
    <recommendedName>
        <fullName evidence="11">Olfactory receptor</fullName>
    </recommendedName>
</protein>
<evidence type="ECO:0000256" key="3">
    <source>
        <dbReference type="ARBA" id="ARBA00022692"/>
    </source>
</evidence>
<dbReference type="InterPro" id="IPR050516">
    <property type="entry name" value="Olfactory_GPCR"/>
</dbReference>
<keyword evidence="8 10" id="KW-0675">Receptor</keyword>
<reference evidence="13" key="1">
    <citation type="thesis" date="2020" institute="ProQuest LLC" country="789 East Eisenhower Parkway, Ann Arbor, MI, USA">
        <title>Comparative Genomics and Chromosome Evolution.</title>
        <authorList>
            <person name="Mudd A.B."/>
        </authorList>
    </citation>
    <scope>NUCLEOTIDE SEQUENCE</scope>
    <source>
        <strain evidence="13">1538</strain>
        <tissue evidence="13">Blood</tissue>
    </source>
</reference>
<dbReference type="Proteomes" id="UP001181693">
    <property type="component" value="Unassembled WGS sequence"/>
</dbReference>
<dbReference type="Gene3D" id="1.20.1070.10">
    <property type="entry name" value="Rhodopsin 7-helix transmembrane proteins"/>
    <property type="match status" value="1"/>
</dbReference>
<dbReference type="Pfam" id="PF13853">
    <property type="entry name" value="7tm_4"/>
    <property type="match status" value="1"/>
</dbReference>
<evidence type="ECO:0000313" key="14">
    <source>
        <dbReference type="Proteomes" id="UP001181693"/>
    </source>
</evidence>
<feature type="transmembrane region" description="Helical" evidence="11">
    <location>
        <begin position="196"/>
        <end position="225"/>
    </location>
</feature>
<dbReference type="PRINTS" id="PR00245">
    <property type="entry name" value="OLFACTORYR"/>
</dbReference>
<evidence type="ECO:0000256" key="11">
    <source>
        <dbReference type="RuleBase" id="RU363047"/>
    </source>
</evidence>
<proteinExistence type="inferred from homology"/>
<dbReference type="InterPro" id="IPR017452">
    <property type="entry name" value="GPCR_Rhodpsn_7TM"/>
</dbReference>
<keyword evidence="2 11" id="KW-1003">Cell membrane</keyword>
<keyword evidence="7 11" id="KW-0472">Membrane</keyword>
<comment type="similarity">
    <text evidence="10">Belongs to the G-protein coupled receptor 1 family.</text>
</comment>
<evidence type="ECO:0000256" key="7">
    <source>
        <dbReference type="ARBA" id="ARBA00023136"/>
    </source>
</evidence>
<feature type="domain" description="G-protein coupled receptors family 1 profile" evidence="12">
    <location>
        <begin position="38"/>
        <end position="289"/>
    </location>
</feature>
<comment type="caution">
    <text evidence="13">The sequence shown here is derived from an EMBL/GenBank/DDBJ whole genome shotgun (WGS) entry which is preliminary data.</text>
</comment>
<feature type="transmembrane region" description="Helical" evidence="11">
    <location>
        <begin position="139"/>
        <end position="160"/>
    </location>
</feature>
<feature type="transmembrane region" description="Helical" evidence="11">
    <location>
        <begin position="20"/>
        <end position="47"/>
    </location>
</feature>
<dbReference type="PROSITE" id="PS50262">
    <property type="entry name" value="G_PROTEIN_RECEP_F1_2"/>
    <property type="match status" value="1"/>
</dbReference>
<evidence type="ECO:0000256" key="8">
    <source>
        <dbReference type="ARBA" id="ARBA00023170"/>
    </source>
</evidence>
<dbReference type="PANTHER" id="PTHR26452">
    <property type="entry name" value="OLFACTORY RECEPTOR"/>
    <property type="match status" value="1"/>
</dbReference>
<dbReference type="GO" id="GO:0005886">
    <property type="term" value="C:plasma membrane"/>
    <property type="evidence" value="ECO:0007669"/>
    <property type="project" value="UniProtKB-SubCell"/>
</dbReference>
<evidence type="ECO:0000256" key="5">
    <source>
        <dbReference type="ARBA" id="ARBA00022989"/>
    </source>
</evidence>
<dbReference type="GO" id="GO:0004930">
    <property type="term" value="F:G protein-coupled receptor activity"/>
    <property type="evidence" value="ECO:0007669"/>
    <property type="project" value="UniProtKB-KW"/>
</dbReference>
<feature type="transmembrane region" description="Helical" evidence="11">
    <location>
        <begin position="91"/>
        <end position="119"/>
    </location>
</feature>
<evidence type="ECO:0000256" key="1">
    <source>
        <dbReference type="ARBA" id="ARBA00004651"/>
    </source>
</evidence>
<keyword evidence="14" id="KW-1185">Reference proteome</keyword>
<accession>A0AAV2ZT05</accession>
<evidence type="ECO:0000313" key="13">
    <source>
        <dbReference type="EMBL" id="DBA15137.1"/>
    </source>
</evidence>
<dbReference type="PROSITE" id="PS00237">
    <property type="entry name" value="G_PROTEIN_RECEP_F1_1"/>
    <property type="match status" value="1"/>
</dbReference>
<keyword evidence="9 10" id="KW-0807">Transducer</keyword>
<gene>
    <name evidence="13" type="ORF">GDO54_004389</name>
</gene>
<keyword evidence="3 10" id="KW-0812">Transmembrane</keyword>
<evidence type="ECO:0000256" key="4">
    <source>
        <dbReference type="ARBA" id="ARBA00022725"/>
    </source>
</evidence>
<dbReference type="EMBL" id="DYDO01000012">
    <property type="protein sequence ID" value="DBA15137.1"/>
    <property type="molecule type" value="Genomic_DNA"/>
</dbReference>
<sequence>MVNETQIYFTLLGFQGGNQFRDVVCFITIFIYSSCLMGNLAIVTVIIKDSHLQTPMYSFLCNLSILDSMFPSVTLPKFIKITLIKSGITGISFMACMLQATFVVTFQSTEVVLLTVMSYDRYVAICLPLHYQHIMNRRLCILLAVFSWTVCYFFSLPIVLQISLLSFCGSGEINHFYCDIIPLLQLSCSNIIRVQVAIYTAATILGFPCFLLTLISYVFIVSAILMISSTEGRQKAFSTCSSHLTVVILLYSVIFAVYLENPSHVSLSSSKVLSILNVALIPTLNPVIYSFRNNLIMRAFQKMLTGKI</sequence>
<keyword evidence="4 11" id="KW-0552">Olfaction</keyword>
<dbReference type="GO" id="GO:0004984">
    <property type="term" value="F:olfactory receptor activity"/>
    <property type="evidence" value="ECO:0007669"/>
    <property type="project" value="InterPro"/>
</dbReference>
<comment type="subcellular location">
    <subcellularLocation>
        <location evidence="1 11">Cell membrane</location>
        <topology evidence="1 11">Multi-pass membrane protein</topology>
    </subcellularLocation>
</comment>
<evidence type="ECO:0000256" key="6">
    <source>
        <dbReference type="ARBA" id="ARBA00023040"/>
    </source>
</evidence>
<keyword evidence="6 10" id="KW-0297">G-protein coupled receptor</keyword>
<keyword evidence="11" id="KW-0716">Sensory transduction</keyword>
<dbReference type="PRINTS" id="PR00237">
    <property type="entry name" value="GPCRRHODOPSN"/>
</dbReference>
<dbReference type="InterPro" id="IPR000725">
    <property type="entry name" value="Olfact_rcpt"/>
</dbReference>